<name>A0AAV1J753_9NEOP</name>
<organism evidence="1 2">
    <name type="scientific">Leptosia nina</name>
    <dbReference type="NCBI Taxonomy" id="320188"/>
    <lineage>
        <taxon>Eukaryota</taxon>
        <taxon>Metazoa</taxon>
        <taxon>Ecdysozoa</taxon>
        <taxon>Arthropoda</taxon>
        <taxon>Hexapoda</taxon>
        <taxon>Insecta</taxon>
        <taxon>Pterygota</taxon>
        <taxon>Neoptera</taxon>
        <taxon>Endopterygota</taxon>
        <taxon>Lepidoptera</taxon>
        <taxon>Glossata</taxon>
        <taxon>Ditrysia</taxon>
        <taxon>Papilionoidea</taxon>
        <taxon>Pieridae</taxon>
        <taxon>Pierinae</taxon>
        <taxon>Leptosia</taxon>
    </lineage>
</organism>
<evidence type="ECO:0000313" key="2">
    <source>
        <dbReference type="Proteomes" id="UP001497472"/>
    </source>
</evidence>
<protein>
    <submittedName>
        <fullName evidence="1">Uncharacterized protein</fullName>
    </submittedName>
</protein>
<accession>A0AAV1J753</accession>
<sequence length="92" mass="9861">MLILRTICPATATLVPCPNPGPPGRSGLPRITRDWLAISRVAVVATLMLCHGYDFFAKSLLGTQYIGIIVSSQLCEKTDAGTFFAYTTGIIS</sequence>
<comment type="caution">
    <text evidence="1">The sequence shown here is derived from an EMBL/GenBank/DDBJ whole genome shotgun (WGS) entry which is preliminary data.</text>
</comment>
<reference evidence="1 2" key="1">
    <citation type="submission" date="2023-11" db="EMBL/GenBank/DDBJ databases">
        <authorList>
            <person name="Okamura Y."/>
        </authorList>
    </citation>
    <scope>NUCLEOTIDE SEQUENCE [LARGE SCALE GENOMIC DNA]</scope>
</reference>
<proteinExistence type="predicted"/>
<dbReference type="Proteomes" id="UP001497472">
    <property type="component" value="Unassembled WGS sequence"/>
</dbReference>
<dbReference type="AlphaFoldDB" id="A0AAV1J753"/>
<gene>
    <name evidence="1" type="ORF">LNINA_LOCUS4070</name>
</gene>
<evidence type="ECO:0000313" key="1">
    <source>
        <dbReference type="EMBL" id="CAK1544311.1"/>
    </source>
</evidence>
<dbReference type="EMBL" id="CAVLEF010000005">
    <property type="protein sequence ID" value="CAK1544311.1"/>
    <property type="molecule type" value="Genomic_DNA"/>
</dbReference>
<keyword evidence="2" id="KW-1185">Reference proteome</keyword>